<dbReference type="RefSeq" id="YP_007006029.1">
    <property type="nucleotide sequence ID" value="NC_019516.2"/>
</dbReference>
<dbReference type="KEGG" id="vg:73726255"/>
<dbReference type="OrthoDB" id="27406at10239"/>
<reference evidence="1 2" key="1">
    <citation type="journal article" date="2012" name="Proc. Natl. Acad. Sci. U.S.A.">
        <title>A novel lineage of myoviruses infecting cyanobacteria is widespread in the oceans.</title>
        <authorList>
            <person name="Sabehi G."/>
            <person name="Shaulov L."/>
            <person name="Silver D.H."/>
            <person name="Yanai I."/>
            <person name="Harel A."/>
            <person name="Lindell D."/>
        </authorList>
    </citation>
    <scope>NUCLEOTIDE SEQUENCE [LARGE SCALE GENOMIC DNA]</scope>
</reference>
<proteinExistence type="predicted"/>
<dbReference type="GeneID" id="73726255"/>
<evidence type="ECO:0000313" key="2">
    <source>
        <dbReference type="Proteomes" id="UP000007178"/>
    </source>
</evidence>
<sequence>MPRGQLTKIDVLHRVLKLKDLLNNGTYGRDWSINEKRAVDNALSDVLDIINEWRY</sequence>
<name>H6WG71_9CAUD</name>
<organism evidence="1 2">
    <name type="scientific">Cyanophage S-TIM5</name>
    <dbReference type="NCBI Taxonomy" id="1137745"/>
    <lineage>
        <taxon>Viruses</taxon>
        <taxon>Duplodnaviria</taxon>
        <taxon>Heunggongvirae</taxon>
        <taxon>Uroviricota</taxon>
        <taxon>Caudoviricetes</taxon>
        <taxon>Aurunvirus</taxon>
        <taxon>Aurunvirus STIM5</taxon>
    </lineage>
</organism>
<keyword evidence="2" id="KW-1185">Reference proteome</keyword>
<accession>H6WG71</accession>
<dbReference type="EMBL" id="JQ245707">
    <property type="protein sequence ID" value="AEZ65617.1"/>
    <property type="molecule type" value="Genomic_DNA"/>
</dbReference>
<dbReference type="Proteomes" id="UP000007178">
    <property type="component" value="Segment"/>
</dbReference>
<evidence type="ECO:0000313" key="1">
    <source>
        <dbReference type="EMBL" id="AEZ65617.1"/>
    </source>
</evidence>
<protein>
    <submittedName>
        <fullName evidence="1">Uncharacterized protein</fullName>
    </submittedName>
</protein>